<name>H9ZV99_THETH</name>
<evidence type="ECO:0000313" key="6">
    <source>
        <dbReference type="EMBL" id="AFH40259.1"/>
    </source>
</evidence>
<dbReference type="Proteomes" id="UP000007388">
    <property type="component" value="Plasmid pTTJL1802"/>
</dbReference>
<dbReference type="GO" id="GO:0042597">
    <property type="term" value="C:periplasmic space"/>
    <property type="evidence" value="ECO:0007669"/>
    <property type="project" value="UniProtKB-SubCell"/>
</dbReference>
<accession>H9ZV99</accession>
<sequence length="342" mass="37601">MRRQRLLIKSLIKSSVVGLALGLVIGAQAQETVRIATVGVVSDAAVYIAIEKGFFAQQGISLQLTNIRTGGAAIPLLATRQLDIAGGSLSPGLVNAIAQGNHIIVTATKGAMLKGMAFHRFIVRKDLYDAGIRSVSDLRGRKVAVNDRTSGTYYVLRKILERYGVQPTSVSIVFLGYNEMPAAFQNKAIDAAIITEPTATIVENRLGLGVTLLTPDQVVEGFPAGNIVYGPAMYERGNLGVRWMVAYLQGIAFYNRALKEGGELRQELISILKKYTPLKEDDLYEKMIWPGLREDGFFPTAYVAELQKFWLDEGLIRTALPLSRIIDRSFVEQANQILKSRR</sequence>
<protein>
    <submittedName>
        <fullName evidence="6">ABC-type nitrate/sulfonate/bicarbonate transport system, periplasmic component</fullName>
    </submittedName>
</protein>
<dbReference type="KEGG" id="ttl:TtJL18_2434"/>
<dbReference type="SMART" id="SM00062">
    <property type="entry name" value="PBPb"/>
    <property type="match status" value="1"/>
</dbReference>
<evidence type="ECO:0000313" key="7">
    <source>
        <dbReference type="Proteomes" id="UP000007388"/>
    </source>
</evidence>
<geneLocation type="plasmid" evidence="6 7">
    <name>pTTJL1802</name>
</geneLocation>
<dbReference type="PANTHER" id="PTHR30024:SF47">
    <property type="entry name" value="TAURINE-BINDING PERIPLASMIC PROTEIN"/>
    <property type="match status" value="1"/>
</dbReference>
<comment type="similarity">
    <text evidence="2">Belongs to the bacterial solute-binding protein SsuA/TauA family.</text>
</comment>
<proteinExistence type="inferred from homology"/>
<keyword evidence="6" id="KW-0614">Plasmid</keyword>
<evidence type="ECO:0000259" key="5">
    <source>
        <dbReference type="SMART" id="SM00062"/>
    </source>
</evidence>
<dbReference type="Gene3D" id="3.40.190.10">
    <property type="entry name" value="Periplasmic binding protein-like II"/>
    <property type="match status" value="2"/>
</dbReference>
<dbReference type="AlphaFoldDB" id="H9ZV99"/>
<dbReference type="InterPro" id="IPR001638">
    <property type="entry name" value="Solute-binding_3/MltF_N"/>
</dbReference>
<dbReference type="SUPFAM" id="SSF53850">
    <property type="entry name" value="Periplasmic binding protein-like II"/>
    <property type="match status" value="1"/>
</dbReference>
<dbReference type="PANTHER" id="PTHR30024">
    <property type="entry name" value="ALIPHATIC SULFONATES-BINDING PROTEIN-RELATED"/>
    <property type="match status" value="1"/>
</dbReference>
<comment type="subcellular location">
    <subcellularLocation>
        <location evidence="1">Periplasm</location>
    </subcellularLocation>
</comment>
<keyword evidence="3 4" id="KW-0732">Signal</keyword>
<dbReference type="InterPro" id="IPR015168">
    <property type="entry name" value="SsuA/THI5"/>
</dbReference>
<dbReference type="EMBL" id="CP003254">
    <property type="protein sequence ID" value="AFH40259.1"/>
    <property type="molecule type" value="Genomic_DNA"/>
</dbReference>
<feature type="domain" description="Solute-binding protein family 3/N-terminal" evidence="5">
    <location>
        <begin position="32"/>
        <end position="272"/>
    </location>
</feature>
<feature type="signal peptide" evidence="4">
    <location>
        <begin position="1"/>
        <end position="29"/>
    </location>
</feature>
<evidence type="ECO:0000256" key="4">
    <source>
        <dbReference type="SAM" id="SignalP"/>
    </source>
</evidence>
<organism evidence="6 7">
    <name type="scientific">Thermus thermophilus JL-18</name>
    <dbReference type="NCBI Taxonomy" id="798128"/>
    <lineage>
        <taxon>Bacteria</taxon>
        <taxon>Thermotogati</taxon>
        <taxon>Deinococcota</taxon>
        <taxon>Deinococci</taxon>
        <taxon>Thermales</taxon>
        <taxon>Thermaceae</taxon>
        <taxon>Thermus</taxon>
    </lineage>
</organism>
<evidence type="ECO:0000256" key="2">
    <source>
        <dbReference type="ARBA" id="ARBA00010742"/>
    </source>
</evidence>
<feature type="chain" id="PRO_5003624301" evidence="4">
    <location>
        <begin position="30"/>
        <end position="342"/>
    </location>
</feature>
<dbReference type="Pfam" id="PF09084">
    <property type="entry name" value="NMT1"/>
    <property type="match status" value="1"/>
</dbReference>
<evidence type="ECO:0000256" key="3">
    <source>
        <dbReference type="ARBA" id="ARBA00022729"/>
    </source>
</evidence>
<evidence type="ECO:0000256" key="1">
    <source>
        <dbReference type="ARBA" id="ARBA00004418"/>
    </source>
</evidence>
<dbReference type="RefSeq" id="WP_014632283.1">
    <property type="nucleotide sequence ID" value="NC_017590.1"/>
</dbReference>
<gene>
    <name evidence="6" type="ORF">TtJL18_2434</name>
</gene>
<reference evidence="6 7" key="1">
    <citation type="journal article" date="2013" name="Genome Announc.">
        <title>Whole Genome Sequencing of Thermus oshimai JL-2 and Thermus thermophilus JL-18, Incomplete Denitrifiers from the United States Great Basin.</title>
        <authorList>
            <person name="Murugapiran S.K."/>
            <person name="Huntemann M."/>
            <person name="Wei C.L."/>
            <person name="Han J."/>
            <person name="Detter J.C."/>
            <person name="Han C.S."/>
            <person name="Erkkila T.H."/>
            <person name="Teshima H."/>
            <person name="Chen A."/>
            <person name="Kyrpides N."/>
            <person name="Mavrommatis K."/>
            <person name="Markowitz V."/>
            <person name="Szeto E."/>
            <person name="Ivanova N."/>
            <person name="Pagani I."/>
            <person name="Lam J."/>
            <person name="McDonald A.I."/>
            <person name="Dodsworth J.A."/>
            <person name="Pati A."/>
            <person name="Goodwin L."/>
            <person name="Peters L."/>
            <person name="Pitluck S."/>
            <person name="Woyke T."/>
            <person name="Hedlund B.P."/>
        </authorList>
    </citation>
    <scope>NUCLEOTIDE SEQUENCE [LARGE SCALE GENOMIC DNA]</scope>
    <source>
        <strain evidence="6 7">JL-18</strain>
        <plasmid evidence="6 7">pTTJL1802</plasmid>
    </source>
</reference>
<dbReference type="HOGENOM" id="CLU_028871_7_0_0"/>